<reference evidence="1" key="1">
    <citation type="submission" date="2021-03" db="EMBL/GenBank/DDBJ databases">
        <authorList>
            <consortium name="DOE Joint Genome Institute"/>
            <person name="Ahrendt S."/>
            <person name="Looney B.P."/>
            <person name="Miyauchi S."/>
            <person name="Morin E."/>
            <person name="Drula E."/>
            <person name="Courty P.E."/>
            <person name="Chicoki N."/>
            <person name="Fauchery L."/>
            <person name="Kohler A."/>
            <person name="Kuo A."/>
            <person name="Labutti K."/>
            <person name="Pangilinan J."/>
            <person name="Lipzen A."/>
            <person name="Riley R."/>
            <person name="Andreopoulos W."/>
            <person name="He G."/>
            <person name="Johnson J."/>
            <person name="Barry K.W."/>
            <person name="Grigoriev I.V."/>
            <person name="Nagy L."/>
            <person name="Hibbett D."/>
            <person name="Henrissat B."/>
            <person name="Matheny P.B."/>
            <person name="Labbe J."/>
            <person name="Martin F."/>
        </authorList>
    </citation>
    <scope>NUCLEOTIDE SEQUENCE</scope>
    <source>
        <strain evidence="1">HHB10654</strain>
    </source>
</reference>
<keyword evidence="2" id="KW-1185">Reference proteome</keyword>
<dbReference type="EMBL" id="MU277214">
    <property type="protein sequence ID" value="KAI0061157.1"/>
    <property type="molecule type" value="Genomic_DNA"/>
</dbReference>
<sequence>MGLSGRKVKQRIPNDPRNLSWADNAAKFGQTYLSKFGWDSSQGLGVAGEGRTSAIKVDQKLDMLGIGMQHQRDANGIAWKQNRDFENLLKRLNEGREDEGPFRKATEAQDEVAVVSVVEGESAEEKSKKDKKKKRKAEDADHDKKERKKRKKAKDTSGEDVSAKGESSRSVEPSEAPTSEPTFQPVIVAPTPTRAPPRSHRARHIAAKRLASRDPAALSEILGIPSSSLPSTPFASSALPTAAPSPIPAESNPLEQSLHKQTTATQSVADYFKAKLAAKSRSSTSGSATPAAPARAEEEPTPRLGLGASRAILPDADEPVRMGIGASSKFAAMFAPAREAVVADVKQTEVVVTEVAVEEESARTKSERKRAKEERRKAKEERRRKKLEATKDEREGEDASETVEAVEDADLSNHDGDADKVEKPKKGKKKRTEAAAPPNGEPPQGNPDLPDNKVSKKRTKSDKKSGRESKKQRTSE</sequence>
<accession>A0ACB8SY85</accession>
<name>A0ACB8SY85_9AGAM</name>
<evidence type="ECO:0000313" key="2">
    <source>
        <dbReference type="Proteomes" id="UP000814140"/>
    </source>
</evidence>
<organism evidence="1 2">
    <name type="scientific">Artomyces pyxidatus</name>
    <dbReference type="NCBI Taxonomy" id="48021"/>
    <lineage>
        <taxon>Eukaryota</taxon>
        <taxon>Fungi</taxon>
        <taxon>Dikarya</taxon>
        <taxon>Basidiomycota</taxon>
        <taxon>Agaricomycotina</taxon>
        <taxon>Agaricomycetes</taxon>
        <taxon>Russulales</taxon>
        <taxon>Auriscalpiaceae</taxon>
        <taxon>Artomyces</taxon>
    </lineage>
</organism>
<evidence type="ECO:0000313" key="1">
    <source>
        <dbReference type="EMBL" id="KAI0061157.1"/>
    </source>
</evidence>
<proteinExistence type="predicted"/>
<comment type="caution">
    <text evidence="1">The sequence shown here is derived from an EMBL/GenBank/DDBJ whole genome shotgun (WGS) entry which is preliminary data.</text>
</comment>
<protein>
    <submittedName>
        <fullName evidence="1">Uncharacterized protein</fullName>
    </submittedName>
</protein>
<dbReference type="Proteomes" id="UP000814140">
    <property type="component" value="Unassembled WGS sequence"/>
</dbReference>
<reference evidence="1" key="2">
    <citation type="journal article" date="2022" name="New Phytol.">
        <title>Evolutionary transition to the ectomycorrhizal habit in the genomes of a hyperdiverse lineage of mushroom-forming fungi.</title>
        <authorList>
            <person name="Looney B."/>
            <person name="Miyauchi S."/>
            <person name="Morin E."/>
            <person name="Drula E."/>
            <person name="Courty P.E."/>
            <person name="Kohler A."/>
            <person name="Kuo A."/>
            <person name="LaButti K."/>
            <person name="Pangilinan J."/>
            <person name="Lipzen A."/>
            <person name="Riley R."/>
            <person name="Andreopoulos W."/>
            <person name="He G."/>
            <person name="Johnson J."/>
            <person name="Nolan M."/>
            <person name="Tritt A."/>
            <person name="Barry K.W."/>
            <person name="Grigoriev I.V."/>
            <person name="Nagy L.G."/>
            <person name="Hibbett D."/>
            <person name="Henrissat B."/>
            <person name="Matheny P.B."/>
            <person name="Labbe J."/>
            <person name="Martin F.M."/>
        </authorList>
    </citation>
    <scope>NUCLEOTIDE SEQUENCE</scope>
    <source>
        <strain evidence="1">HHB10654</strain>
    </source>
</reference>
<gene>
    <name evidence="1" type="ORF">BV25DRAFT_800432</name>
</gene>